<dbReference type="EMBL" id="BK016246">
    <property type="protein sequence ID" value="DAG04935.1"/>
    <property type="molecule type" value="Genomic_DNA"/>
</dbReference>
<protein>
    <submittedName>
        <fullName evidence="1">Hydrogenase</fullName>
    </submittedName>
</protein>
<organism evidence="1">
    <name type="scientific">Siphoviridae sp. ctClL93</name>
    <dbReference type="NCBI Taxonomy" id="2825381"/>
    <lineage>
        <taxon>Viruses</taxon>
        <taxon>Duplodnaviria</taxon>
        <taxon>Heunggongvirae</taxon>
        <taxon>Uroviricota</taxon>
        <taxon>Caudoviricetes</taxon>
    </lineage>
</organism>
<proteinExistence type="predicted"/>
<evidence type="ECO:0000313" key="1">
    <source>
        <dbReference type="EMBL" id="DAG04935.1"/>
    </source>
</evidence>
<name>A0A8S5VE77_9CAUD</name>
<sequence length="116" mass="13130">MAEYVKKIGVIAYIRKEAKEAQSAFEELGGESGIIAEAYEDLASELEDFPAAEVAPVRHGRWEEADWVEPDYSGFELIRTPKAAWRCSRCCNCFKKELLWKDNYCPNCGARMDGAE</sequence>
<reference evidence="1" key="1">
    <citation type="journal article" date="2021" name="Proc. Natl. Acad. Sci. U.S.A.">
        <title>A Catalog of Tens of Thousands of Viruses from Human Metagenomes Reveals Hidden Associations with Chronic Diseases.</title>
        <authorList>
            <person name="Tisza M.J."/>
            <person name="Buck C.B."/>
        </authorList>
    </citation>
    <scope>NUCLEOTIDE SEQUENCE</scope>
    <source>
        <strain evidence="1">CtClL93</strain>
    </source>
</reference>
<accession>A0A8S5VE77</accession>